<comment type="cofactor">
    <cofactor evidence="1">
        <name>FMN</name>
        <dbReference type="ChEBI" id="CHEBI:58210"/>
    </cofactor>
</comment>
<reference evidence="9 10" key="1">
    <citation type="submission" date="2017-08" db="EMBL/GenBank/DDBJ databases">
        <title>Acidophilic green algal genome provides insights into adaptation to an acidic environment.</title>
        <authorList>
            <person name="Hirooka S."/>
            <person name="Hirose Y."/>
            <person name="Kanesaki Y."/>
            <person name="Higuchi S."/>
            <person name="Fujiwara T."/>
            <person name="Onuma R."/>
            <person name="Era A."/>
            <person name="Ohbayashi R."/>
            <person name="Uzuka A."/>
            <person name="Nozaki H."/>
            <person name="Yoshikawa H."/>
            <person name="Miyagishima S.Y."/>
        </authorList>
    </citation>
    <scope>NUCLEOTIDE SEQUENCE [LARGE SCALE GENOMIC DNA]</scope>
    <source>
        <strain evidence="9 10">NIES-2499</strain>
    </source>
</reference>
<comment type="caution">
    <text evidence="9">The sequence shown here is derived from an EMBL/GenBank/DDBJ whole genome shotgun (WGS) entry which is preliminary data.</text>
</comment>
<dbReference type="GO" id="GO:0050660">
    <property type="term" value="F:flavin adenine dinucleotide binding"/>
    <property type="evidence" value="ECO:0007669"/>
    <property type="project" value="TreeGrafter"/>
</dbReference>
<keyword evidence="6" id="KW-0560">Oxidoreductase</keyword>
<dbReference type="EMBL" id="BEGY01000006">
    <property type="protein sequence ID" value="GAX74179.1"/>
    <property type="molecule type" value="Genomic_DNA"/>
</dbReference>
<dbReference type="Proteomes" id="UP000232323">
    <property type="component" value="Unassembled WGS sequence"/>
</dbReference>
<evidence type="ECO:0000259" key="8">
    <source>
        <dbReference type="PROSITE" id="PS51384"/>
    </source>
</evidence>
<dbReference type="SUPFAM" id="SSF52218">
    <property type="entry name" value="Flavoproteins"/>
    <property type="match status" value="1"/>
</dbReference>
<keyword evidence="5" id="KW-0521">NADP</keyword>
<evidence type="ECO:0000256" key="5">
    <source>
        <dbReference type="ARBA" id="ARBA00022857"/>
    </source>
</evidence>
<dbReference type="Gene3D" id="3.40.50.80">
    <property type="entry name" value="Nucleotide-binding domain of ferredoxin-NADP reductase (FNR) module"/>
    <property type="match status" value="1"/>
</dbReference>
<dbReference type="InterPro" id="IPR003097">
    <property type="entry name" value="CysJ-like_FAD-binding"/>
</dbReference>
<proteinExistence type="predicted"/>
<dbReference type="PANTHER" id="PTHR19384">
    <property type="entry name" value="NITRIC OXIDE SYNTHASE-RELATED"/>
    <property type="match status" value="1"/>
</dbReference>
<dbReference type="InterPro" id="IPR017938">
    <property type="entry name" value="Riboflavin_synthase-like_b-brl"/>
</dbReference>
<comment type="cofactor">
    <cofactor evidence="2">
        <name>FAD</name>
        <dbReference type="ChEBI" id="CHEBI:57692"/>
    </cofactor>
</comment>
<dbReference type="InterPro" id="IPR017927">
    <property type="entry name" value="FAD-bd_FR_type"/>
</dbReference>
<protein>
    <recommendedName>
        <fullName evidence="8">FAD-binding FR-type domain-containing protein</fullName>
    </recommendedName>
</protein>
<sequence length="660" mass="73224">MISSILILYGSQTGNAQDVAERISRESKFLDISPRILPLDSYDVSELPRETAVVFIVSTAGQVAAKKLYRRLCSLGATACLDLGLGDDQHPSGYEAALDTWLPRMWDSFCSAFQWSFGMRPDDQGQLVDLGLPKYKVTFLTATSSLPVIIDLILTEEQRLQAAVEAAAAFRRVSAQASGQRVMREDETASVSEKAQFGPSHPFLAPVLENRRITSSDHFQDVRHIALSLRGSGTMECYEPGDLVNVWPLPEASLCEAFLSRLGLDGDTLIQVQANDPPAGCHLEVSIGTIRSFIEGVLDVTGASPRRRFFQVLSHFTPDTSEIEKERLSYFSSVEGRDDLYRYNQREGRSVLEVLQDFKSANPPLEWLLETCPLMKARQFSISSSSRMHPGEAHLTVAVVDWNTPYKRRRRGLCSSYLANAAPVGSQGLGQNSACSNQHSASKVAVWVEKGSLRMPMSLLVPLILIGPGTGVAPFRSFLQHRAVLMRCRANKLNSQSSPLTSEPLKESQPSSDTDIDASCVEGGNISACDDEVEPAPCSLFFGCRYRDKDCYYEEEFRKFQQDGVLTQGEAGFCVAGSRDQPQKVYVTNKLMEHELHVWKLLENHGAHVYVSGSAQKMPSDVLATFESIVTRKGGMSMEEAKQYMRQLEFKGRYHVEAWS</sequence>
<dbReference type="Gene3D" id="1.20.990.10">
    <property type="entry name" value="NADPH-cytochrome p450 Reductase, Chain A, domain 3"/>
    <property type="match status" value="1"/>
</dbReference>
<feature type="domain" description="FAD-binding FR-type" evidence="8">
    <location>
        <begin position="200"/>
        <end position="456"/>
    </location>
</feature>
<dbReference type="InterPro" id="IPR029039">
    <property type="entry name" value="Flavoprotein-like_sf"/>
</dbReference>
<keyword evidence="3" id="KW-0285">Flavoprotein</keyword>
<evidence type="ECO:0000256" key="3">
    <source>
        <dbReference type="ARBA" id="ARBA00022630"/>
    </source>
</evidence>
<dbReference type="STRING" id="1157962.A0A250WTX1"/>
<accession>A0A250WTX1</accession>
<dbReference type="Gene3D" id="3.40.50.360">
    <property type="match status" value="2"/>
</dbReference>
<keyword evidence="10" id="KW-1185">Reference proteome</keyword>
<dbReference type="AlphaFoldDB" id="A0A250WTX1"/>
<evidence type="ECO:0000256" key="7">
    <source>
        <dbReference type="SAM" id="MobiDB-lite"/>
    </source>
</evidence>
<organism evidence="9 10">
    <name type="scientific">Chlamydomonas eustigma</name>
    <dbReference type="NCBI Taxonomy" id="1157962"/>
    <lineage>
        <taxon>Eukaryota</taxon>
        <taxon>Viridiplantae</taxon>
        <taxon>Chlorophyta</taxon>
        <taxon>core chlorophytes</taxon>
        <taxon>Chlorophyceae</taxon>
        <taxon>CS clade</taxon>
        <taxon>Chlamydomonadales</taxon>
        <taxon>Chlamydomonadaceae</taxon>
        <taxon>Chlamydomonas</taxon>
    </lineage>
</organism>
<keyword evidence="4" id="KW-0274">FAD</keyword>
<dbReference type="Gene3D" id="2.40.30.10">
    <property type="entry name" value="Translation factors"/>
    <property type="match status" value="1"/>
</dbReference>
<evidence type="ECO:0000256" key="2">
    <source>
        <dbReference type="ARBA" id="ARBA00001974"/>
    </source>
</evidence>
<dbReference type="Pfam" id="PF00258">
    <property type="entry name" value="Flavodoxin_1"/>
    <property type="match status" value="1"/>
</dbReference>
<dbReference type="SUPFAM" id="SSF52343">
    <property type="entry name" value="Ferredoxin reductase-like, C-terminal NADP-linked domain"/>
    <property type="match status" value="1"/>
</dbReference>
<gene>
    <name evidence="9" type="ORF">CEUSTIGMA_g1628.t1</name>
</gene>
<evidence type="ECO:0000256" key="4">
    <source>
        <dbReference type="ARBA" id="ARBA00022827"/>
    </source>
</evidence>
<dbReference type="InterPro" id="IPR001433">
    <property type="entry name" value="OxRdtase_FAD/NAD-bd"/>
</dbReference>
<name>A0A250WTX1_9CHLO</name>
<evidence type="ECO:0000313" key="10">
    <source>
        <dbReference type="Proteomes" id="UP000232323"/>
    </source>
</evidence>
<dbReference type="OrthoDB" id="1856718at2759"/>
<dbReference type="PANTHER" id="PTHR19384:SF10">
    <property type="entry name" value="NADPH-DEPENDENT DIFLAVIN OXIDOREDUCTASE 1"/>
    <property type="match status" value="1"/>
</dbReference>
<dbReference type="GO" id="GO:0010181">
    <property type="term" value="F:FMN binding"/>
    <property type="evidence" value="ECO:0007669"/>
    <property type="project" value="InterPro"/>
</dbReference>
<evidence type="ECO:0000256" key="1">
    <source>
        <dbReference type="ARBA" id="ARBA00001917"/>
    </source>
</evidence>
<dbReference type="GO" id="GO:0016491">
    <property type="term" value="F:oxidoreductase activity"/>
    <property type="evidence" value="ECO:0007669"/>
    <property type="project" value="UniProtKB-KW"/>
</dbReference>
<dbReference type="Pfam" id="PF00175">
    <property type="entry name" value="NAD_binding_1"/>
    <property type="match status" value="1"/>
</dbReference>
<dbReference type="InterPro" id="IPR039261">
    <property type="entry name" value="FNR_nucleotide-bd"/>
</dbReference>
<dbReference type="PROSITE" id="PS51384">
    <property type="entry name" value="FAD_FR"/>
    <property type="match status" value="1"/>
</dbReference>
<dbReference type="InterPro" id="IPR023173">
    <property type="entry name" value="NADPH_Cyt_P450_Rdtase_alpha"/>
</dbReference>
<dbReference type="InterPro" id="IPR008254">
    <property type="entry name" value="Flavodoxin/NO_synth"/>
</dbReference>
<evidence type="ECO:0000256" key="6">
    <source>
        <dbReference type="ARBA" id="ARBA00023002"/>
    </source>
</evidence>
<dbReference type="InterPro" id="IPR001709">
    <property type="entry name" value="Flavoprot_Pyr_Nucl_cyt_Rdtase"/>
</dbReference>
<feature type="region of interest" description="Disordered" evidence="7">
    <location>
        <begin position="495"/>
        <end position="515"/>
    </location>
</feature>
<dbReference type="PRINTS" id="PR00371">
    <property type="entry name" value="FPNCR"/>
</dbReference>
<evidence type="ECO:0000313" key="9">
    <source>
        <dbReference type="EMBL" id="GAX74179.1"/>
    </source>
</evidence>
<dbReference type="Pfam" id="PF00667">
    <property type="entry name" value="FAD_binding_1"/>
    <property type="match status" value="1"/>
</dbReference>
<dbReference type="GO" id="GO:0005829">
    <property type="term" value="C:cytosol"/>
    <property type="evidence" value="ECO:0007669"/>
    <property type="project" value="TreeGrafter"/>
</dbReference>
<dbReference type="SUPFAM" id="SSF63380">
    <property type="entry name" value="Riboflavin synthase domain-like"/>
    <property type="match status" value="1"/>
</dbReference>